<dbReference type="Proteomes" id="UP000736384">
    <property type="component" value="Unassembled WGS sequence"/>
</dbReference>
<organism evidence="1 2">
    <name type="scientific">Azotobacter chroococcum</name>
    <dbReference type="NCBI Taxonomy" id="353"/>
    <lineage>
        <taxon>Bacteria</taxon>
        <taxon>Pseudomonadati</taxon>
        <taxon>Pseudomonadota</taxon>
        <taxon>Gammaproteobacteria</taxon>
        <taxon>Pseudomonadales</taxon>
        <taxon>Pseudomonadaceae</taxon>
        <taxon>Azotobacter</taxon>
    </lineage>
</organism>
<dbReference type="EMBL" id="JAAPAP010000017">
    <property type="protein sequence ID" value="NHN79183.1"/>
    <property type="molecule type" value="Genomic_DNA"/>
</dbReference>
<dbReference type="AlphaFoldDB" id="A0AA43Z914"/>
<proteinExistence type="predicted"/>
<reference evidence="1" key="1">
    <citation type="submission" date="2020-03" db="EMBL/GenBank/DDBJ databases">
        <title>Genome assembly of Azotobacter chroococcum W5.</title>
        <authorList>
            <person name="Kannepalli A."/>
        </authorList>
    </citation>
    <scope>NUCLEOTIDE SEQUENCE</scope>
    <source>
        <strain evidence="1">W5</strain>
    </source>
</reference>
<evidence type="ECO:0000313" key="2">
    <source>
        <dbReference type="Proteomes" id="UP000736384"/>
    </source>
</evidence>
<gene>
    <name evidence="1" type="ORF">HA520_18155</name>
</gene>
<name>A0AA43Z914_9GAMM</name>
<protein>
    <submittedName>
        <fullName evidence="1">Uncharacterized protein</fullName>
    </submittedName>
</protein>
<evidence type="ECO:0000313" key="1">
    <source>
        <dbReference type="EMBL" id="NHN79183.1"/>
    </source>
</evidence>
<accession>A0AA43Z914</accession>
<comment type="caution">
    <text evidence="1">The sequence shown here is derived from an EMBL/GenBank/DDBJ whole genome shotgun (WGS) entry which is preliminary data.</text>
</comment>
<sequence length="69" mass="8455">MQKFVEIPKKDKDYEKENLWFEKCRREKTPFITLKTRTKFADVHWDYIIYPSEVDQHLAAHKESTIKKP</sequence>